<dbReference type="Proteomes" id="UP000287198">
    <property type="component" value="Unassembled WGS sequence"/>
</dbReference>
<sequence>MKLEAILQDPSKAYENPEDVLNDSNLTHDQKKQVLDQWEYDALELQVATEENMPGPEQDYLADILEAKKKLNGDDE</sequence>
<dbReference type="OrthoDB" id="5405867at2"/>
<evidence type="ECO:0000313" key="2">
    <source>
        <dbReference type="Proteomes" id="UP000287198"/>
    </source>
</evidence>
<reference evidence="2" key="1">
    <citation type="journal article" date="2018" name="Front. Microbiol.">
        <title>Genome-Based Analysis Reveals the Taxonomy and Diversity of the Family Idiomarinaceae.</title>
        <authorList>
            <person name="Liu Y."/>
            <person name="Lai Q."/>
            <person name="Shao Z."/>
        </authorList>
    </citation>
    <scope>NUCLEOTIDE SEQUENCE [LARGE SCALE GENOMIC DNA]</scope>
    <source>
        <strain evidence="2">BH195</strain>
    </source>
</reference>
<dbReference type="AlphaFoldDB" id="A0A432Y128"/>
<dbReference type="RefSeq" id="WP_126762202.1">
    <property type="nucleotide sequence ID" value="NZ_JBHLTZ010000004.1"/>
</dbReference>
<proteinExistence type="predicted"/>
<comment type="caution">
    <text evidence="1">The sequence shown here is derived from an EMBL/GenBank/DDBJ whole genome shotgun (WGS) entry which is preliminary data.</text>
</comment>
<gene>
    <name evidence="1" type="ORF">CWI69_04310</name>
</gene>
<accession>A0A432Y128</accession>
<dbReference type="EMBL" id="PIPW01000001">
    <property type="protein sequence ID" value="RUO54641.1"/>
    <property type="molecule type" value="Genomic_DNA"/>
</dbReference>
<protein>
    <submittedName>
        <fullName evidence="1">Uncharacterized protein</fullName>
    </submittedName>
</protein>
<organism evidence="1 2">
    <name type="scientific">Pseudidiomarina halophila</name>
    <dbReference type="NCBI Taxonomy" id="1449799"/>
    <lineage>
        <taxon>Bacteria</taxon>
        <taxon>Pseudomonadati</taxon>
        <taxon>Pseudomonadota</taxon>
        <taxon>Gammaproteobacteria</taxon>
        <taxon>Alteromonadales</taxon>
        <taxon>Idiomarinaceae</taxon>
        <taxon>Pseudidiomarina</taxon>
    </lineage>
</organism>
<name>A0A432Y128_9GAMM</name>
<keyword evidence="2" id="KW-1185">Reference proteome</keyword>
<evidence type="ECO:0000313" key="1">
    <source>
        <dbReference type="EMBL" id="RUO54641.1"/>
    </source>
</evidence>